<evidence type="ECO:0000313" key="4">
    <source>
        <dbReference type="EMBL" id="CRY63562.1"/>
    </source>
</evidence>
<name>A0ABM9TRM8_9GAMM</name>
<proteinExistence type="inferred from homology"/>
<reference evidence="4 5" key="1">
    <citation type="submission" date="2015-03" db="EMBL/GenBank/DDBJ databases">
        <authorList>
            <consortium name="Pathogen Informatics"/>
            <person name="Murphy D."/>
        </authorList>
    </citation>
    <scope>NUCLEOTIDE SEQUENCE [LARGE SCALE GENOMIC DNA]</scope>
    <source>
        <strain evidence="5">type strain: CIP110230</strain>
    </source>
</reference>
<dbReference type="Gene3D" id="2.60.40.10">
    <property type="entry name" value="Immunoglobulins"/>
    <property type="match status" value="7"/>
</dbReference>
<dbReference type="PROSITE" id="PS51782">
    <property type="entry name" value="LYSM"/>
    <property type="match status" value="1"/>
</dbReference>
<dbReference type="InterPro" id="IPR013783">
    <property type="entry name" value="Ig-like_fold"/>
</dbReference>
<feature type="domain" description="Big-1" evidence="2">
    <location>
        <begin position="926"/>
        <end position="1016"/>
    </location>
</feature>
<dbReference type="PANTHER" id="PTHR39576:SF2">
    <property type="entry name" value="ATTACHING AND EFFACING PROTEIN HOMOLOG-RELATED"/>
    <property type="match status" value="1"/>
</dbReference>
<dbReference type="InterPro" id="IPR008964">
    <property type="entry name" value="Invasin/intimin_cell_adhesion"/>
</dbReference>
<dbReference type="Pfam" id="PF11924">
    <property type="entry name" value="IAT_beta"/>
    <property type="match status" value="1"/>
</dbReference>
<dbReference type="InterPro" id="IPR038177">
    <property type="entry name" value="IAT_beta_sf"/>
</dbReference>
<keyword evidence="5" id="KW-1185">Reference proteome</keyword>
<dbReference type="InterPro" id="IPR015217">
    <property type="entry name" value="Invasin_dom_3"/>
</dbReference>
<evidence type="ECO:0000256" key="1">
    <source>
        <dbReference type="ARBA" id="ARBA00010116"/>
    </source>
</evidence>
<feature type="domain" description="Big-1" evidence="2">
    <location>
        <begin position="626"/>
        <end position="717"/>
    </location>
</feature>
<dbReference type="InterPro" id="IPR051715">
    <property type="entry name" value="Intimin-Invasin_domain"/>
</dbReference>
<dbReference type="SMART" id="SM00634">
    <property type="entry name" value="BID_1"/>
    <property type="match status" value="7"/>
</dbReference>
<dbReference type="SUPFAM" id="SSF49373">
    <property type="entry name" value="Invasin/intimin cell-adhesion fragments"/>
    <property type="match status" value="7"/>
</dbReference>
<feature type="domain" description="Big-1" evidence="2">
    <location>
        <begin position="1026"/>
        <end position="1117"/>
    </location>
</feature>
<comment type="caution">
    <text evidence="4">The sequence shown here is derived from an EMBL/GenBank/DDBJ whole genome shotgun (WGS) entry which is preliminary data.</text>
</comment>
<organism evidence="4 5">
    <name type="scientific">Yersinia pekkanenii</name>
    <dbReference type="NCBI Taxonomy" id="1288385"/>
    <lineage>
        <taxon>Bacteria</taxon>
        <taxon>Pseudomonadati</taxon>
        <taxon>Pseudomonadota</taxon>
        <taxon>Gammaproteobacteria</taxon>
        <taxon>Enterobacterales</taxon>
        <taxon>Yersiniaceae</taxon>
        <taxon>Yersinia</taxon>
    </lineage>
</organism>
<dbReference type="InterPro" id="IPR024519">
    <property type="entry name" value="IAT_beta"/>
</dbReference>
<feature type="domain" description="Big-1" evidence="2">
    <location>
        <begin position="727"/>
        <end position="818"/>
    </location>
</feature>
<feature type="domain" description="Big-1" evidence="2">
    <location>
        <begin position="828"/>
        <end position="919"/>
    </location>
</feature>
<comment type="similarity">
    <text evidence="1">Belongs to the intimin/invasin family.</text>
</comment>
<feature type="domain" description="LysM" evidence="3">
    <location>
        <begin position="70"/>
        <end position="118"/>
    </location>
</feature>
<dbReference type="Gene3D" id="2.40.160.160">
    <property type="entry name" value="Inverse autotransporter, beta-domain"/>
    <property type="match status" value="1"/>
</dbReference>
<accession>A0ABM9TRM8</accession>
<dbReference type="Proteomes" id="UP000044625">
    <property type="component" value="Unassembled WGS sequence"/>
</dbReference>
<sequence>MPIYIWKSVKLMVQWYQKKTIYKKDKLILKSNFFKTSAWVAIILQLFFPIAISYTSTVIAAVSPNKNSTTPYILTHGETTVSIAKKHQISINELQELNQSRVFNAPFDSLGSGDEIDIPIPLALNGNNQPTETEIKLAKGIMLLGDPLYQQDSGRYAGQRAKSAIVNEANESVQTWLNQFGTARIQLNVNDDFHLDNSALDFLIPLYDGESSMLFTQLGARNKNSRNTINIGTGVRTYTGNWMYGINTFFDNDVTGHNKRIGVGTEVWTDYLKLSANGYLGTTDWHPSRDIEYYNERPADGYDIRAEAYLPSYAQLGGKLMYEKYKGDEVALFGTNNRQKDPYAVTAGLNYTPIPLVTLGVDHRVGKGSNNDTSFNLQLNYRLGESWQKHISPSAVAASRTLAGSRYDLVERNNNIVLDYQKHELIRLTLPSQLVGVTGDTALLTAQVVTKHAIDRIDWEASSLIAAGGSINPLSSHVIQVTYPPYQSTNNTYTLHAVAHDIRGNSSNRATTLIKVNSQELSTTHSTLEAAPLTIEANGSDTSVVTLTLRDGSNNPVTGQTVTFNTSLGSVGTPTESGNGVYTAALTAGTLAGSATITANVGGSPFNVPPATVILNGDSGDLSTTHSTLLAAPLAIEANGSDTSVVTLTLRDGSNNPVTGQTVTFDTSLGSVGTATESSNGVYTTSLTAATVAGTATITANVGGSPFNITPATVILNGDSGDLSTTYSTLLAAPLAIEANGSDTSVVTLTLRDGSNNPVTGQSVTFNASLGSVGTATESSNGVYTASLTAGTVAGTATITANVGGSPFNITPATVILNGDSGDLSTAHSTLEAAPLAIEANGSDTSVVTLTLRDGSNNPVTGQTVTFDTSLGSVGTPTESGNGVYTAALTAGTLAGSATITANVGGSPFNVTPVTVILSLDLSHTNSFIMANPPVIEANGSDTSQIMLYLRDSNNNPVTGQNVTFDSTLGTVGAEGDNGNIYFATLTAGTVAGTATITANVDGSPFNITPATVILNGDSGDLSTAHSTLLAAPLNIEANGSDTSELTLTLRDGNNNPVTGQTVTFDTSLGSVGTPTESGNGVYTASLTAGTVSGAATITVNVGRSPFNIPPVTVTLSPGVIDIMNSVLTVSTDSINADDRTGALITFLARDAHNNSIPALGITFTTDLVDSQITNMSHSDAGYTANIDGTKVGVANISVQSSGTEIAGLTETVTITPGAWNQAQEPPVVAITQPIGECFQIPSGIFQRKIVLLDSTIIYDNYGNETTGNITMTMFAGNALTTNSSTITFSALPNHIMNTGITNRIVLHNDNFSTEALCNANGVTQTNVTLNIVNLRDSFGTYPIGLTLMLGTGS</sequence>
<evidence type="ECO:0000259" key="3">
    <source>
        <dbReference type="PROSITE" id="PS51782"/>
    </source>
</evidence>
<protein>
    <submittedName>
        <fullName evidence="4">Invasin</fullName>
    </submittedName>
</protein>
<evidence type="ECO:0000259" key="2">
    <source>
        <dbReference type="PROSITE" id="PS51127"/>
    </source>
</evidence>
<feature type="domain" description="Big-1" evidence="2">
    <location>
        <begin position="525"/>
        <end position="616"/>
    </location>
</feature>
<evidence type="ECO:0000313" key="5">
    <source>
        <dbReference type="Proteomes" id="UP000044625"/>
    </source>
</evidence>
<dbReference type="PROSITE" id="PS51127">
    <property type="entry name" value="BIG1"/>
    <property type="match status" value="6"/>
</dbReference>
<dbReference type="Pfam" id="PF09134">
    <property type="entry name" value="Invasin_D3"/>
    <property type="match status" value="6"/>
</dbReference>
<dbReference type="InterPro" id="IPR018392">
    <property type="entry name" value="LysM"/>
</dbReference>
<dbReference type="PANTHER" id="PTHR39576">
    <property type="entry name" value="ATTACHING AND EFFACING PROTEIN HOMOLOG-RELATED-RELATED"/>
    <property type="match status" value="1"/>
</dbReference>
<dbReference type="InterPro" id="IPR003344">
    <property type="entry name" value="Big_1_dom"/>
</dbReference>
<gene>
    <name evidence="4" type="ORF">ERS137968_00294</name>
</gene>
<dbReference type="EMBL" id="CWJL01000001">
    <property type="protein sequence ID" value="CRY63562.1"/>
    <property type="molecule type" value="Genomic_DNA"/>
</dbReference>